<dbReference type="InterPro" id="IPR019079">
    <property type="entry name" value="Capsule_synth_CapA"/>
</dbReference>
<dbReference type="PROSITE" id="PS00141">
    <property type="entry name" value="ASP_PROTEASE"/>
    <property type="match status" value="1"/>
</dbReference>
<evidence type="ECO:0000313" key="3">
    <source>
        <dbReference type="EMBL" id="QFC17951.1"/>
    </source>
</evidence>
<reference evidence="3" key="1">
    <citation type="journal article" date="2019" name="Int. J. Food Microbiol.">
        <title>Developing a novel molecular serotyping system based on capsular polysaccharide synthesis gene clusters of Vibrio parahaemolyticus.</title>
        <authorList>
            <person name="Pang Y."/>
            <person name="Guo X."/>
            <person name="Tian X."/>
            <person name="Liu F."/>
            <person name="Wang L."/>
            <person name="Wu J."/>
            <person name="Zhang S."/>
            <person name="Li S."/>
            <person name="Liu B."/>
        </authorList>
    </citation>
    <scope>NUCLEOTIDE SEQUENCE</scope>
    <source>
        <strain evidence="3">G3494</strain>
    </source>
</reference>
<feature type="domain" description="Capsule synthesis protein CapA" evidence="2">
    <location>
        <begin position="1"/>
        <end position="221"/>
    </location>
</feature>
<accession>A0A5P4S9Y3</accession>
<dbReference type="InterPro" id="IPR001969">
    <property type="entry name" value="Aspartic_peptidase_AS"/>
</dbReference>
<dbReference type="Gene3D" id="3.60.21.10">
    <property type="match status" value="1"/>
</dbReference>
<dbReference type="AlphaFoldDB" id="A0A5P4S9Y3"/>
<evidence type="ECO:0000256" key="1">
    <source>
        <dbReference type="ARBA" id="ARBA00005662"/>
    </source>
</evidence>
<gene>
    <name evidence="3" type="primary">capA</name>
</gene>
<proteinExistence type="inferred from homology"/>
<dbReference type="GO" id="GO:0006508">
    <property type="term" value="P:proteolysis"/>
    <property type="evidence" value="ECO:0007669"/>
    <property type="project" value="InterPro"/>
</dbReference>
<name>A0A5P4S9Y3_VIBPH</name>
<dbReference type="PANTHER" id="PTHR33393">
    <property type="entry name" value="POLYGLUTAMINE SYNTHESIS ACCESSORY PROTEIN RV0574C-RELATED"/>
    <property type="match status" value="1"/>
</dbReference>
<dbReference type="SUPFAM" id="SSF56300">
    <property type="entry name" value="Metallo-dependent phosphatases"/>
    <property type="match status" value="1"/>
</dbReference>
<dbReference type="EMBL" id="MK463648">
    <property type="protein sequence ID" value="QFC17951.1"/>
    <property type="molecule type" value="Genomic_DNA"/>
</dbReference>
<organism evidence="3">
    <name type="scientific">Vibrio parahaemolyticus</name>
    <dbReference type="NCBI Taxonomy" id="670"/>
    <lineage>
        <taxon>Bacteria</taxon>
        <taxon>Pseudomonadati</taxon>
        <taxon>Pseudomonadota</taxon>
        <taxon>Gammaproteobacteria</taxon>
        <taxon>Vibrionales</taxon>
        <taxon>Vibrionaceae</taxon>
        <taxon>Vibrio</taxon>
    </lineage>
</organism>
<dbReference type="InterPro" id="IPR052169">
    <property type="entry name" value="CW_Biosynth-Accessory"/>
</dbReference>
<dbReference type="SMART" id="SM00854">
    <property type="entry name" value="PGA_cap"/>
    <property type="match status" value="1"/>
</dbReference>
<dbReference type="Pfam" id="PF09587">
    <property type="entry name" value="PGA_cap"/>
    <property type="match status" value="1"/>
</dbReference>
<evidence type="ECO:0000259" key="2">
    <source>
        <dbReference type="SMART" id="SM00854"/>
    </source>
</evidence>
<dbReference type="InterPro" id="IPR029052">
    <property type="entry name" value="Metallo-depent_PP-like"/>
</dbReference>
<dbReference type="GO" id="GO:0004190">
    <property type="term" value="F:aspartic-type endopeptidase activity"/>
    <property type="evidence" value="ECO:0007669"/>
    <property type="project" value="InterPro"/>
</dbReference>
<protein>
    <submittedName>
        <fullName evidence="3">Putative poly-gamma-glutamate biosynthesis-like protein</fullName>
    </submittedName>
</protein>
<dbReference type="PANTHER" id="PTHR33393:SF13">
    <property type="entry name" value="PGA BIOSYNTHESIS PROTEIN CAPA"/>
    <property type="match status" value="1"/>
</dbReference>
<sequence>MNIIGDVFLDKAYSSNFEFDKFVFNLEHPITENLSDPALNKVNLYSAESYIKETFNKMPCGVFLANNHIFDFGIIGAKSTIDYLEKNKIKYCGIGNKANNFNNPMILEDCSENLIEFYNYCCLSTNPSRGNSEIDVSIFNLKKVQEDLRDSIEHSILKVVSIHWGDEEIKYASDDMKLNARALIDSGADIIIGHHAHVIQETEIYKGKYIFYGIGNAIFPDLSVKSYYTESKNFSIFEKKQSQKNREGYLVQVNGGQINVMKSYFHNNSYNIKFKVNKFISPSVISFDSYRKFFRRYIMIKNFLRSPKLPDRKRLVRFVKGLD</sequence>
<comment type="similarity">
    <text evidence="1">Belongs to the CapA family.</text>
</comment>